<dbReference type="CDD" id="cd20642">
    <property type="entry name" value="CYP72"/>
    <property type="match status" value="1"/>
</dbReference>
<comment type="subcellular location">
    <subcellularLocation>
        <location evidence="1">Membrane</location>
        <topology evidence="1">Single-pass membrane protein</topology>
    </subcellularLocation>
</comment>
<dbReference type="GO" id="GO:0016020">
    <property type="term" value="C:membrane"/>
    <property type="evidence" value="ECO:0007669"/>
    <property type="project" value="UniProtKB-SubCell"/>
</dbReference>
<evidence type="ECO:0000256" key="7">
    <source>
        <dbReference type="ARBA" id="ARBA00023002"/>
    </source>
</evidence>
<evidence type="ECO:0000256" key="10">
    <source>
        <dbReference type="ARBA" id="ARBA00023136"/>
    </source>
</evidence>
<evidence type="ECO:0000256" key="9">
    <source>
        <dbReference type="ARBA" id="ARBA00023033"/>
    </source>
</evidence>
<organism evidence="14 15">
    <name type="scientific">Mucuna pruriens</name>
    <name type="common">Velvet bean</name>
    <name type="synonym">Dolichos pruriens</name>
    <dbReference type="NCBI Taxonomy" id="157652"/>
    <lineage>
        <taxon>Eukaryota</taxon>
        <taxon>Viridiplantae</taxon>
        <taxon>Streptophyta</taxon>
        <taxon>Embryophyta</taxon>
        <taxon>Tracheophyta</taxon>
        <taxon>Spermatophyta</taxon>
        <taxon>Magnoliopsida</taxon>
        <taxon>eudicotyledons</taxon>
        <taxon>Gunneridae</taxon>
        <taxon>Pentapetalae</taxon>
        <taxon>rosids</taxon>
        <taxon>fabids</taxon>
        <taxon>Fabales</taxon>
        <taxon>Fabaceae</taxon>
        <taxon>Papilionoideae</taxon>
        <taxon>50 kb inversion clade</taxon>
        <taxon>NPAAA clade</taxon>
        <taxon>indigoferoid/millettioid clade</taxon>
        <taxon>Phaseoleae</taxon>
        <taxon>Mucuna</taxon>
    </lineage>
</organism>
<keyword evidence="4 13" id="KW-0812">Transmembrane</keyword>
<keyword evidence="9 12" id="KW-0503">Monooxygenase</keyword>
<feature type="binding site" description="axial binding residue" evidence="11">
    <location>
        <position position="489"/>
    </location>
    <ligand>
        <name>heme</name>
        <dbReference type="ChEBI" id="CHEBI:30413"/>
    </ligand>
    <ligandPart>
        <name>Fe</name>
        <dbReference type="ChEBI" id="CHEBI:18248"/>
    </ligandPart>
</feature>
<keyword evidence="5 11" id="KW-0479">Metal-binding</keyword>
<keyword evidence="15" id="KW-1185">Reference proteome</keyword>
<dbReference type="Pfam" id="PF00067">
    <property type="entry name" value="p450"/>
    <property type="match status" value="1"/>
</dbReference>
<dbReference type="PRINTS" id="PR00385">
    <property type="entry name" value="P450"/>
</dbReference>
<dbReference type="GO" id="GO:0020037">
    <property type="term" value="F:heme binding"/>
    <property type="evidence" value="ECO:0007669"/>
    <property type="project" value="InterPro"/>
</dbReference>
<dbReference type="GO" id="GO:0005506">
    <property type="term" value="F:iron ion binding"/>
    <property type="evidence" value="ECO:0007669"/>
    <property type="project" value="InterPro"/>
</dbReference>
<dbReference type="AlphaFoldDB" id="A0A371GND7"/>
<dbReference type="EMBL" id="QJKJ01004957">
    <property type="protein sequence ID" value="RDX92067.1"/>
    <property type="molecule type" value="Genomic_DNA"/>
</dbReference>
<evidence type="ECO:0000256" key="5">
    <source>
        <dbReference type="ARBA" id="ARBA00022723"/>
    </source>
</evidence>
<evidence type="ECO:0000256" key="6">
    <source>
        <dbReference type="ARBA" id="ARBA00022989"/>
    </source>
</evidence>
<dbReference type="GO" id="GO:0004497">
    <property type="term" value="F:monooxygenase activity"/>
    <property type="evidence" value="ECO:0007669"/>
    <property type="project" value="UniProtKB-KW"/>
</dbReference>
<dbReference type="PRINTS" id="PR00463">
    <property type="entry name" value="EP450I"/>
</dbReference>
<keyword evidence="7 12" id="KW-0560">Oxidoreductase</keyword>
<evidence type="ECO:0000256" key="2">
    <source>
        <dbReference type="ARBA" id="ARBA00010617"/>
    </source>
</evidence>
<keyword evidence="10 13" id="KW-0472">Membrane</keyword>
<evidence type="ECO:0000256" key="13">
    <source>
        <dbReference type="SAM" id="Phobius"/>
    </source>
</evidence>
<sequence length="543" mass="62205">MFVDSMKPPPSSTSSVVLEPEREMEASCATMVCIVLIVILALTWAWRMLNWLWLKPKRLERLLRQQGLQGNPYRLLIGDLKEILNIQKEVRSKPMNLSHDIVPRVFSHLHQSLNKHGKNCFLWFGPNPRVTLTDPELIKDVLNKIYDFPKPKTNPLVKLLATGLVSYEGEKWNKHRRLITPAFNFEKLKNMLPTFFKSCNDLIIKWEEMLSSNGSCEMDVWPFLQNLASDVIARTAFGSSYEEGRRIFQLQKELAELTMKVLMKVLIPGWRFLPTATHRRMKEIDREIKASLTDMIKKREKALKAGEGTKDDLLGILLESNHKEIQEHGNNKNVGMNLDDIIEECKLFYFAGQETTSVLLVWTMVLLSRYPDWQIRAREEVLQVFAKQKPNFDGLNRLKIVTMILYEVLRLYPPGIGLTRSVDKDVKLGNLSLPAGVQVSLPTIMVHHDCELWGDDAKEFNPERFSEGVSKATNGKVSFFPFGWGPKICVGQSFSLLEAKMALSMILQHFSFELSPAYAHAPIPIITLQPQYGAHVILHKVEI</sequence>
<dbReference type="InterPro" id="IPR050665">
    <property type="entry name" value="Cytochrome_P450_Monooxygen"/>
</dbReference>
<dbReference type="FunFam" id="1.10.630.10:FF:000029">
    <property type="entry name" value="Cytochrome P450 734A1"/>
    <property type="match status" value="1"/>
</dbReference>
<evidence type="ECO:0000256" key="12">
    <source>
        <dbReference type="RuleBase" id="RU000461"/>
    </source>
</evidence>
<dbReference type="SUPFAM" id="SSF48264">
    <property type="entry name" value="Cytochrome P450"/>
    <property type="match status" value="1"/>
</dbReference>
<keyword evidence="3 11" id="KW-0349">Heme</keyword>
<dbReference type="PANTHER" id="PTHR24282:SF255">
    <property type="entry name" value="CYTOCHROME P450 72A11-RELATED"/>
    <property type="match status" value="1"/>
</dbReference>
<dbReference type="InterPro" id="IPR001128">
    <property type="entry name" value="Cyt_P450"/>
</dbReference>
<feature type="transmembrane region" description="Helical" evidence="13">
    <location>
        <begin position="29"/>
        <end position="54"/>
    </location>
</feature>
<comment type="similarity">
    <text evidence="2 12">Belongs to the cytochrome P450 family.</text>
</comment>
<dbReference type="PANTHER" id="PTHR24282">
    <property type="entry name" value="CYTOCHROME P450 FAMILY MEMBER"/>
    <property type="match status" value="1"/>
</dbReference>
<keyword evidence="6 13" id="KW-1133">Transmembrane helix</keyword>
<reference evidence="14" key="1">
    <citation type="submission" date="2018-05" db="EMBL/GenBank/DDBJ databases">
        <title>Draft genome of Mucuna pruriens seed.</title>
        <authorList>
            <person name="Nnadi N.E."/>
            <person name="Vos R."/>
            <person name="Hasami M.H."/>
            <person name="Devisetty U.K."/>
            <person name="Aguiy J.C."/>
        </authorList>
    </citation>
    <scope>NUCLEOTIDE SEQUENCE [LARGE SCALE GENOMIC DNA]</scope>
    <source>
        <strain evidence="14">JCA_2017</strain>
    </source>
</reference>
<dbReference type="InterPro" id="IPR002401">
    <property type="entry name" value="Cyt_P450_E_grp-I"/>
</dbReference>
<evidence type="ECO:0000256" key="1">
    <source>
        <dbReference type="ARBA" id="ARBA00004167"/>
    </source>
</evidence>
<dbReference type="GO" id="GO:0016705">
    <property type="term" value="F:oxidoreductase activity, acting on paired donors, with incorporation or reduction of molecular oxygen"/>
    <property type="evidence" value="ECO:0007669"/>
    <property type="project" value="InterPro"/>
</dbReference>
<evidence type="ECO:0000256" key="8">
    <source>
        <dbReference type="ARBA" id="ARBA00023004"/>
    </source>
</evidence>
<dbReference type="PROSITE" id="PS00086">
    <property type="entry name" value="CYTOCHROME_P450"/>
    <property type="match status" value="1"/>
</dbReference>
<evidence type="ECO:0000313" key="15">
    <source>
        <dbReference type="Proteomes" id="UP000257109"/>
    </source>
</evidence>
<keyword evidence="8 11" id="KW-0408">Iron</keyword>
<evidence type="ECO:0000256" key="11">
    <source>
        <dbReference type="PIRSR" id="PIRSR602401-1"/>
    </source>
</evidence>
<comment type="caution">
    <text evidence="14">The sequence shown here is derived from an EMBL/GenBank/DDBJ whole genome shotgun (WGS) entry which is preliminary data.</text>
</comment>
<comment type="cofactor">
    <cofactor evidence="11">
        <name>heme</name>
        <dbReference type="ChEBI" id="CHEBI:30413"/>
    </cofactor>
</comment>
<proteinExistence type="inferred from homology"/>
<dbReference type="OrthoDB" id="1470350at2759"/>
<dbReference type="Proteomes" id="UP000257109">
    <property type="component" value="Unassembled WGS sequence"/>
</dbReference>
<accession>A0A371GND7</accession>
<dbReference type="InterPro" id="IPR017972">
    <property type="entry name" value="Cyt_P450_CS"/>
</dbReference>
<dbReference type="STRING" id="157652.A0A371GND7"/>
<gene>
    <name evidence="14" type="primary">CYP72A154</name>
    <name evidence="14" type="ORF">CR513_25854</name>
</gene>
<dbReference type="InterPro" id="IPR036396">
    <property type="entry name" value="Cyt_P450_sf"/>
</dbReference>
<evidence type="ECO:0000256" key="3">
    <source>
        <dbReference type="ARBA" id="ARBA00022617"/>
    </source>
</evidence>
<dbReference type="Gene3D" id="1.10.630.10">
    <property type="entry name" value="Cytochrome P450"/>
    <property type="match status" value="1"/>
</dbReference>
<evidence type="ECO:0000313" key="14">
    <source>
        <dbReference type="EMBL" id="RDX92067.1"/>
    </source>
</evidence>
<protein>
    <submittedName>
        <fullName evidence="14">11-oxo-beta-amyrin 30-oxidase</fullName>
    </submittedName>
</protein>
<feature type="non-terminal residue" evidence="14">
    <location>
        <position position="1"/>
    </location>
</feature>
<evidence type="ECO:0000256" key="4">
    <source>
        <dbReference type="ARBA" id="ARBA00022692"/>
    </source>
</evidence>
<name>A0A371GND7_MUCPR</name>